<reference evidence="1 2" key="1">
    <citation type="submission" date="2020-04" db="EMBL/GenBank/DDBJ databases">
        <title>Molecular characterization of pseudomonads from Agaricus bisporus reveal novel blotch 2 pathogens in Western Europe.</title>
        <authorList>
            <person name="Taparia T."/>
            <person name="Krijger M."/>
            <person name="Haynes E."/>
            <person name="Elpinstone J.G."/>
            <person name="Noble R."/>
            <person name="Van Der Wolf J."/>
        </authorList>
    </citation>
    <scope>NUCLEOTIDE SEQUENCE [LARGE SCALE GENOMIC DNA]</scope>
    <source>
        <strain evidence="1 2">IPO3738</strain>
    </source>
</reference>
<comment type="caution">
    <text evidence="1">The sequence shown here is derived from an EMBL/GenBank/DDBJ whole genome shotgun (WGS) entry which is preliminary data.</text>
</comment>
<dbReference type="AlphaFoldDB" id="A0A7Y7XYV7"/>
<organism evidence="1 2">
    <name type="scientific">Pseudomonas gingeri</name>
    <dbReference type="NCBI Taxonomy" id="117681"/>
    <lineage>
        <taxon>Bacteria</taxon>
        <taxon>Pseudomonadati</taxon>
        <taxon>Pseudomonadota</taxon>
        <taxon>Gammaproteobacteria</taxon>
        <taxon>Pseudomonadales</taxon>
        <taxon>Pseudomonadaceae</taxon>
        <taxon>Pseudomonas</taxon>
    </lineage>
</organism>
<evidence type="ECO:0000313" key="1">
    <source>
        <dbReference type="EMBL" id="NWC14859.1"/>
    </source>
</evidence>
<protein>
    <submittedName>
        <fullName evidence="1">Uncharacterized protein</fullName>
    </submittedName>
</protein>
<accession>A0A7Y7XYV7</accession>
<dbReference type="RefSeq" id="WP_017127642.1">
    <property type="nucleotide sequence ID" value="NZ_JACAQE010000005.1"/>
</dbReference>
<evidence type="ECO:0000313" key="2">
    <source>
        <dbReference type="Proteomes" id="UP000517547"/>
    </source>
</evidence>
<name>A0A7Y7XYV7_9PSED</name>
<dbReference type="EMBL" id="JACAQE010000005">
    <property type="protein sequence ID" value="NWC14859.1"/>
    <property type="molecule type" value="Genomic_DNA"/>
</dbReference>
<gene>
    <name evidence="1" type="ORF">HX845_14445</name>
</gene>
<dbReference type="Proteomes" id="UP000517547">
    <property type="component" value="Unassembled WGS sequence"/>
</dbReference>
<sequence length="93" mass="10710">MKYYIDRRTNQVFAFEADGSQDACIGPDLEALDERELAAFQAANVDPKIEIIRKIAELESQVTPRRLRETLLTDDKSFIKVIDDNIVELRLQL</sequence>
<proteinExistence type="predicted"/>